<dbReference type="InterPro" id="IPR006439">
    <property type="entry name" value="HAD-SF_hydro_IA"/>
</dbReference>
<gene>
    <name evidence="3" type="primary">yqaB</name>
    <name evidence="3" type="ORF">GTGU_02521</name>
</gene>
<dbReference type="Proteomes" id="UP000028630">
    <property type="component" value="Unassembled WGS sequence"/>
</dbReference>
<dbReference type="NCBIfam" id="TIGR01509">
    <property type="entry name" value="HAD-SF-IA-v3"/>
    <property type="match status" value="1"/>
</dbReference>
<dbReference type="Gene3D" id="1.10.150.240">
    <property type="entry name" value="Putative phosphatase, domain 2"/>
    <property type="match status" value="1"/>
</dbReference>
<dbReference type="SUPFAM" id="SSF56784">
    <property type="entry name" value="HAD-like"/>
    <property type="match status" value="1"/>
</dbReference>
<evidence type="ECO:0000313" key="3">
    <source>
        <dbReference type="EMBL" id="KFC06514.1"/>
    </source>
</evidence>
<protein>
    <submittedName>
        <fullName evidence="3">Putative phosphatase</fullName>
        <ecNumber evidence="3">3.-.-.-</ecNumber>
        <ecNumber evidence="3">3.1.3.-</ecNumber>
    </submittedName>
</protein>
<dbReference type="NCBIfam" id="NF008000">
    <property type="entry name" value="PRK10725.1"/>
    <property type="match status" value="1"/>
</dbReference>
<dbReference type="InterPro" id="IPR051806">
    <property type="entry name" value="HAD-like_SPP"/>
</dbReference>
<comment type="similarity">
    <text evidence="1">Belongs to the HAD-like hydrolase superfamily. CbbY/CbbZ/Gph/YieH family.</text>
</comment>
<dbReference type="Gene3D" id="3.40.50.1000">
    <property type="entry name" value="HAD superfamily/HAD-like"/>
    <property type="match status" value="1"/>
</dbReference>
<dbReference type="OrthoDB" id="9782449at2"/>
<dbReference type="Pfam" id="PF00702">
    <property type="entry name" value="Hydrolase"/>
    <property type="match status" value="1"/>
</dbReference>
<dbReference type="AlphaFoldDB" id="A0A085A8G9"/>
<dbReference type="FunFam" id="1.10.150.240:FF:000002">
    <property type="entry name" value="Fructose-1-phosphate/6-phosphogluconate phosphatase"/>
    <property type="match status" value="1"/>
</dbReference>
<keyword evidence="4" id="KW-1185">Reference proteome</keyword>
<dbReference type="SFLD" id="SFLDG01129">
    <property type="entry name" value="C1.5:_HAD__Beta-PGM__Phosphata"/>
    <property type="match status" value="1"/>
</dbReference>
<dbReference type="GO" id="GO:0050308">
    <property type="term" value="F:sugar-phosphatase activity"/>
    <property type="evidence" value="ECO:0007669"/>
    <property type="project" value="TreeGrafter"/>
</dbReference>
<dbReference type="CDD" id="cd07505">
    <property type="entry name" value="HAD_BPGM-like"/>
    <property type="match status" value="1"/>
</dbReference>
<dbReference type="EC" id="3.-.-.-" evidence="3"/>
<accession>A0A085A8G9</accession>
<comment type="caution">
    <text evidence="3">The sequence shown here is derived from an EMBL/GenBank/DDBJ whole genome shotgun (WGS) entry which is preliminary data.</text>
</comment>
<dbReference type="EC" id="3.1.3.-" evidence="3"/>
<dbReference type="PANTHER" id="PTHR43481:SF4">
    <property type="entry name" value="GLYCEROL-1-PHOSPHATE PHOSPHOHYDROLASE 1-RELATED"/>
    <property type="match status" value="1"/>
</dbReference>
<dbReference type="InterPro" id="IPR023214">
    <property type="entry name" value="HAD_sf"/>
</dbReference>
<dbReference type="EMBL" id="JMTB01000080">
    <property type="protein sequence ID" value="KFC06514.1"/>
    <property type="molecule type" value="Genomic_DNA"/>
</dbReference>
<dbReference type="InterPro" id="IPR036412">
    <property type="entry name" value="HAD-like_sf"/>
</dbReference>
<keyword evidence="2" id="KW-0479">Metal-binding</keyword>
<dbReference type="PRINTS" id="PR00413">
    <property type="entry name" value="HADHALOGNASE"/>
</dbReference>
<dbReference type="RefSeq" id="WP_038157451.1">
    <property type="nucleotide sequence ID" value="NZ_JMTB01000080.1"/>
</dbReference>
<dbReference type="PANTHER" id="PTHR43481">
    <property type="entry name" value="FRUCTOSE-1-PHOSPHATE PHOSPHATASE"/>
    <property type="match status" value="1"/>
</dbReference>
<reference evidence="4" key="1">
    <citation type="submission" date="2014-05" db="EMBL/GenBank/DDBJ databases">
        <title>ATOL: Assembling a taxonomically balanced genome-scale reconstruction of the evolutionary history of the Enterobacteriaceae.</title>
        <authorList>
            <person name="Plunkett G. III"/>
            <person name="Neeno-Eckwall E.C."/>
            <person name="Glasner J.D."/>
            <person name="Perna N.T."/>
        </authorList>
    </citation>
    <scope>NUCLEOTIDE SEQUENCE [LARGE SCALE GENOMIC DNA]</scope>
    <source>
        <strain evidence="4">ATCC 49490</strain>
    </source>
</reference>
<sequence>MYERYAGLIFDMDGTILDTEPTHRKAWHEVLGRYGIRFDEQSIIALNGSPTWRIAEAIIALNQADLDPHALAREKTDAVKIMLLDSVQPLPLIDVVKAWHGRRPMSVGTGSESAVAEALLAHLGLRHYFSAVVAADHVQHHKPAPDTFLLCAERMGVDPAKCIVFEDADFGLQAAASAGMDVVDVRLL</sequence>
<dbReference type="NCBIfam" id="TIGR02009">
    <property type="entry name" value="PGMB-YQAB-SF"/>
    <property type="match status" value="1"/>
</dbReference>
<dbReference type="FunFam" id="3.40.50.1000:FF:000038">
    <property type="entry name" value="Fructose-1-phosphate/6-phosphogluconate phosphatase"/>
    <property type="match status" value="1"/>
</dbReference>
<evidence type="ECO:0000256" key="2">
    <source>
        <dbReference type="ARBA" id="ARBA00022723"/>
    </source>
</evidence>
<dbReference type="SFLD" id="SFLDS00003">
    <property type="entry name" value="Haloacid_Dehalogenase"/>
    <property type="match status" value="1"/>
</dbReference>
<organism evidence="3 4">
    <name type="scientific">Trabulsiella guamensis ATCC 49490</name>
    <dbReference type="NCBI Taxonomy" id="1005994"/>
    <lineage>
        <taxon>Bacteria</taxon>
        <taxon>Pseudomonadati</taxon>
        <taxon>Pseudomonadota</taxon>
        <taxon>Gammaproteobacteria</taxon>
        <taxon>Enterobacterales</taxon>
        <taxon>Enterobacteriaceae</taxon>
        <taxon>Trabulsiella</taxon>
    </lineage>
</organism>
<proteinExistence type="inferred from homology"/>
<name>A0A085A8G9_9ENTR</name>
<dbReference type="eggNOG" id="COG0637">
    <property type="taxonomic scope" value="Bacteria"/>
</dbReference>
<dbReference type="InterPro" id="IPR023198">
    <property type="entry name" value="PGP-like_dom2"/>
</dbReference>
<keyword evidence="3" id="KW-0378">Hydrolase</keyword>
<evidence type="ECO:0000256" key="1">
    <source>
        <dbReference type="ARBA" id="ARBA00006171"/>
    </source>
</evidence>
<evidence type="ECO:0000313" key="4">
    <source>
        <dbReference type="Proteomes" id="UP000028630"/>
    </source>
</evidence>
<dbReference type="GO" id="GO:0046872">
    <property type="term" value="F:metal ion binding"/>
    <property type="evidence" value="ECO:0007669"/>
    <property type="project" value="UniProtKB-KW"/>
</dbReference>
<dbReference type="InterPro" id="IPR010976">
    <property type="entry name" value="B-phosphoglucomutase_hydrolase"/>
</dbReference>